<evidence type="ECO:0000313" key="1">
    <source>
        <dbReference type="EMBL" id="ACU71860.1"/>
    </source>
</evidence>
<dbReference type="EMBL" id="CP001700">
    <property type="protein sequence ID" value="ACU71860.1"/>
    <property type="molecule type" value="Genomic_DNA"/>
</dbReference>
<dbReference type="InParanoid" id="C7Q2W8"/>
<dbReference type="KEGG" id="cai:Caci_2951"/>
<sequence>MSTYEWTIGMPRSLTHHREARIEHSFDTVVNVTADPPNLEILPHAPADTDVAKWVVAWKVVHFRTRDTWQVGVLRAWILLHDGWWVAHIDHAGGGMHNDWQQSTWVVYDTALVVPVNPVPDGY</sequence>
<gene>
    <name evidence="1" type="ordered locus">Caci_2951</name>
</gene>
<evidence type="ECO:0000313" key="2">
    <source>
        <dbReference type="Proteomes" id="UP000000851"/>
    </source>
</evidence>
<protein>
    <submittedName>
        <fullName evidence="1">Uncharacterized protein</fullName>
    </submittedName>
</protein>
<dbReference type="AlphaFoldDB" id="C7Q2W8"/>
<dbReference type="HOGENOM" id="CLU_2011151_0_0_11"/>
<proteinExistence type="predicted"/>
<dbReference type="Proteomes" id="UP000000851">
    <property type="component" value="Chromosome"/>
</dbReference>
<accession>C7Q2W8</accession>
<name>C7Q2W8_CATAD</name>
<organism evidence="1 2">
    <name type="scientific">Catenulispora acidiphila (strain DSM 44928 / JCM 14897 / NBRC 102108 / NRRL B-24433 / ID139908)</name>
    <dbReference type="NCBI Taxonomy" id="479433"/>
    <lineage>
        <taxon>Bacteria</taxon>
        <taxon>Bacillati</taxon>
        <taxon>Actinomycetota</taxon>
        <taxon>Actinomycetes</taxon>
        <taxon>Catenulisporales</taxon>
        <taxon>Catenulisporaceae</taxon>
        <taxon>Catenulispora</taxon>
    </lineage>
</organism>
<reference evidence="1 2" key="1">
    <citation type="journal article" date="2009" name="Stand. Genomic Sci.">
        <title>Complete genome sequence of Catenulispora acidiphila type strain (ID 139908).</title>
        <authorList>
            <person name="Copeland A."/>
            <person name="Lapidus A."/>
            <person name="Glavina Del Rio T."/>
            <person name="Nolan M."/>
            <person name="Lucas S."/>
            <person name="Chen F."/>
            <person name="Tice H."/>
            <person name="Cheng J.F."/>
            <person name="Bruce D."/>
            <person name="Goodwin L."/>
            <person name="Pitluck S."/>
            <person name="Mikhailova N."/>
            <person name="Pati A."/>
            <person name="Ivanova N."/>
            <person name="Mavromatis K."/>
            <person name="Chen A."/>
            <person name="Palaniappan K."/>
            <person name="Chain P."/>
            <person name="Land M."/>
            <person name="Hauser L."/>
            <person name="Chang Y.J."/>
            <person name="Jeffries C.D."/>
            <person name="Chertkov O."/>
            <person name="Brettin T."/>
            <person name="Detter J.C."/>
            <person name="Han C."/>
            <person name="Ali Z."/>
            <person name="Tindall B.J."/>
            <person name="Goker M."/>
            <person name="Bristow J."/>
            <person name="Eisen J.A."/>
            <person name="Markowitz V."/>
            <person name="Hugenholtz P."/>
            <person name="Kyrpides N.C."/>
            <person name="Klenk H.P."/>
        </authorList>
    </citation>
    <scope>NUCLEOTIDE SEQUENCE [LARGE SCALE GENOMIC DNA]</scope>
    <source>
        <strain evidence="2">DSM 44928 / JCM 14897 / NBRC 102108 / NRRL B-24433 / ID139908</strain>
    </source>
</reference>
<keyword evidence="2" id="KW-1185">Reference proteome</keyword>